<dbReference type="SUPFAM" id="SSF54909">
    <property type="entry name" value="Dimeric alpha+beta barrel"/>
    <property type="match status" value="1"/>
</dbReference>
<keyword evidence="2" id="KW-0238">DNA-binding</keyword>
<dbReference type="Pfam" id="PF01037">
    <property type="entry name" value="AsnC_trans_reg"/>
    <property type="match status" value="1"/>
</dbReference>
<dbReference type="Gene3D" id="1.10.10.10">
    <property type="entry name" value="Winged helix-like DNA-binding domain superfamily/Winged helix DNA-binding domain"/>
    <property type="match status" value="1"/>
</dbReference>
<dbReference type="InterPro" id="IPR036388">
    <property type="entry name" value="WH-like_DNA-bd_sf"/>
</dbReference>
<proteinExistence type="predicted"/>
<evidence type="ECO:0000256" key="1">
    <source>
        <dbReference type="ARBA" id="ARBA00023015"/>
    </source>
</evidence>
<evidence type="ECO:0000256" key="2">
    <source>
        <dbReference type="ARBA" id="ARBA00023125"/>
    </source>
</evidence>
<accession>A0ABY4EEI3</accession>
<gene>
    <name evidence="5" type="ORF">LVJ81_09310</name>
</gene>
<dbReference type="SUPFAM" id="SSF46785">
    <property type="entry name" value="Winged helix' DNA-binding domain"/>
    <property type="match status" value="1"/>
</dbReference>
<dbReference type="SMART" id="SM00344">
    <property type="entry name" value="HTH_ASNC"/>
    <property type="match status" value="1"/>
</dbReference>
<dbReference type="InterPro" id="IPR036390">
    <property type="entry name" value="WH_DNA-bd_sf"/>
</dbReference>
<dbReference type="InterPro" id="IPR019885">
    <property type="entry name" value="Tscrpt_reg_HTH_AsnC-type_CS"/>
</dbReference>
<reference evidence="5" key="1">
    <citation type="submission" date="2021-12" db="EMBL/GenBank/DDBJ databases">
        <authorList>
            <person name="Veyrier F.J."/>
        </authorList>
    </citation>
    <scope>NUCLEOTIDE SEQUENCE</scope>
    <source>
        <strain evidence="5">SAG 1488-6</strain>
    </source>
</reference>
<dbReference type="PROSITE" id="PS50956">
    <property type="entry name" value="HTH_ASNC_2"/>
    <property type="match status" value="1"/>
</dbReference>
<dbReference type="PANTHER" id="PTHR30154:SF46">
    <property type="entry name" value="TRANSCRIPTIONAL REGULATORY PROTEIN"/>
    <property type="match status" value="1"/>
</dbReference>
<dbReference type="InterPro" id="IPR019887">
    <property type="entry name" value="Tscrpt_reg_AsnC/Lrp_C"/>
</dbReference>
<feature type="domain" description="HTH asnC-type" evidence="4">
    <location>
        <begin position="2"/>
        <end position="63"/>
    </location>
</feature>
<evidence type="ECO:0000313" key="6">
    <source>
        <dbReference type="Proteomes" id="UP000832034"/>
    </source>
</evidence>
<evidence type="ECO:0000313" key="5">
    <source>
        <dbReference type="EMBL" id="UOO91827.1"/>
    </source>
</evidence>
<sequence length="158" mass="18185">MLDQTDFKILRHLQTNGRLSNQDLADMVALSPSACLRRVKTLEQAGYIQGYHALLNAKKLGYTVEAFVQVRIDQGADDWHQSFQDTIEQLDEISDAYVITGGSNYLLHIRTQDFEHFSEFIVHTLNQIKGVRDIQSNMVMMSLKRNGRLLPLRHKKIK</sequence>
<reference evidence="5" key="2">
    <citation type="journal article" date="2022" name="Res Sq">
        <title>Evolution of multicellular longitudinally dividing oral cavity symbionts (Neisseriaceae).</title>
        <authorList>
            <person name="Nyongesa S."/>
            <person name="Weber P."/>
            <person name="Bernet E."/>
            <person name="Pullido F."/>
            <person name="Nieckarz M."/>
            <person name="Delaby M."/>
            <person name="Nieves C."/>
            <person name="Viehboeck T."/>
            <person name="Krause N."/>
            <person name="Rivera-Millot A."/>
            <person name="Nakamura A."/>
            <person name="Vischer N."/>
            <person name="VanNieuwenhze M."/>
            <person name="Brun Y."/>
            <person name="Cava F."/>
            <person name="Bulgheresi S."/>
            <person name="Veyrier F."/>
        </authorList>
    </citation>
    <scope>NUCLEOTIDE SEQUENCE</scope>
    <source>
        <strain evidence="5">SAG 1488-6</strain>
    </source>
</reference>
<dbReference type="PRINTS" id="PR00033">
    <property type="entry name" value="HTHASNC"/>
</dbReference>
<dbReference type="CDD" id="cd00090">
    <property type="entry name" value="HTH_ARSR"/>
    <property type="match status" value="1"/>
</dbReference>
<dbReference type="InterPro" id="IPR019888">
    <property type="entry name" value="Tscrpt_reg_AsnC-like"/>
</dbReference>
<dbReference type="Gene3D" id="3.30.70.920">
    <property type="match status" value="1"/>
</dbReference>
<evidence type="ECO:0000259" key="4">
    <source>
        <dbReference type="PROSITE" id="PS50956"/>
    </source>
</evidence>
<dbReference type="Pfam" id="PF13412">
    <property type="entry name" value="HTH_24"/>
    <property type="match status" value="1"/>
</dbReference>
<name>A0ABY4EEI3_VITST</name>
<dbReference type="InterPro" id="IPR011991">
    <property type="entry name" value="ArsR-like_HTH"/>
</dbReference>
<dbReference type="PANTHER" id="PTHR30154">
    <property type="entry name" value="LEUCINE-RESPONSIVE REGULATORY PROTEIN"/>
    <property type="match status" value="1"/>
</dbReference>
<dbReference type="Proteomes" id="UP000832034">
    <property type="component" value="Chromosome"/>
</dbReference>
<dbReference type="PROSITE" id="PS00519">
    <property type="entry name" value="HTH_ASNC_1"/>
    <property type="match status" value="1"/>
</dbReference>
<keyword evidence="6" id="KW-1185">Reference proteome</keyword>
<keyword evidence="3" id="KW-0804">Transcription</keyword>
<dbReference type="InterPro" id="IPR011008">
    <property type="entry name" value="Dimeric_a/b-barrel"/>
</dbReference>
<keyword evidence="1" id="KW-0805">Transcription regulation</keyword>
<dbReference type="RefSeq" id="WP_019957434.1">
    <property type="nucleotide sequence ID" value="NZ_CP091512.1"/>
</dbReference>
<dbReference type="InterPro" id="IPR000485">
    <property type="entry name" value="AsnC-type_HTH_dom"/>
</dbReference>
<protein>
    <submittedName>
        <fullName evidence="5">Lrp/AsnC family transcriptional regulator</fullName>
    </submittedName>
</protein>
<evidence type="ECO:0000256" key="3">
    <source>
        <dbReference type="ARBA" id="ARBA00023163"/>
    </source>
</evidence>
<organism evidence="5 6">
    <name type="scientific">Vitreoscilla stercoraria</name>
    <dbReference type="NCBI Taxonomy" id="61"/>
    <lineage>
        <taxon>Bacteria</taxon>
        <taxon>Pseudomonadati</taxon>
        <taxon>Pseudomonadota</taxon>
        <taxon>Betaproteobacteria</taxon>
        <taxon>Neisseriales</taxon>
        <taxon>Neisseriaceae</taxon>
        <taxon>Vitreoscilla</taxon>
    </lineage>
</organism>
<dbReference type="EMBL" id="CP091512">
    <property type="protein sequence ID" value="UOO91827.1"/>
    <property type="molecule type" value="Genomic_DNA"/>
</dbReference>